<dbReference type="PRINTS" id="PR00081">
    <property type="entry name" value="GDHRDH"/>
</dbReference>
<keyword evidence="4" id="KW-1185">Reference proteome</keyword>
<dbReference type="Gene3D" id="3.40.50.720">
    <property type="entry name" value="NAD(P)-binding Rossmann-like Domain"/>
    <property type="match status" value="1"/>
</dbReference>
<name>A0A4V1AQA0_9MOLU</name>
<gene>
    <name evidence="3" type="ORF">SGLAD_v1c05700</name>
</gene>
<dbReference type="PANTHER" id="PTHR42901">
    <property type="entry name" value="ALCOHOL DEHYDROGENASE"/>
    <property type="match status" value="1"/>
</dbReference>
<reference evidence="3 4" key="1">
    <citation type="submission" date="2019-03" db="EMBL/GenBank/DDBJ databases">
        <title>Complete genome sequence of Spiroplasma gladiatoris TG-1 (DSM 22552).</title>
        <authorList>
            <person name="Lin Y.-C."/>
            <person name="Chou L."/>
            <person name="Kuo C.-H."/>
        </authorList>
    </citation>
    <scope>NUCLEOTIDE SEQUENCE [LARGE SCALE GENOMIC DNA]</scope>
    <source>
        <strain evidence="3 4">TG-1</strain>
    </source>
</reference>
<dbReference type="SUPFAM" id="SSF51735">
    <property type="entry name" value="NAD(P)-binding Rossmann-fold domains"/>
    <property type="match status" value="1"/>
</dbReference>
<evidence type="ECO:0000256" key="2">
    <source>
        <dbReference type="ARBA" id="ARBA00023002"/>
    </source>
</evidence>
<dbReference type="KEGG" id="sgq:SGLAD_v1c05700"/>
<dbReference type="Pfam" id="PF00106">
    <property type="entry name" value="adh_short"/>
    <property type="match status" value="1"/>
</dbReference>
<comment type="similarity">
    <text evidence="1">Belongs to the short-chain dehydrogenases/reductases (SDR) family.</text>
</comment>
<dbReference type="EMBL" id="CP038013">
    <property type="protein sequence ID" value="QBQ07769.1"/>
    <property type="molecule type" value="Genomic_DNA"/>
</dbReference>
<dbReference type="CDD" id="cd05233">
    <property type="entry name" value="SDR_c"/>
    <property type="match status" value="1"/>
</dbReference>
<organism evidence="3 4">
    <name type="scientific">Spiroplasma gladiatoris</name>
    <dbReference type="NCBI Taxonomy" id="2143"/>
    <lineage>
        <taxon>Bacteria</taxon>
        <taxon>Bacillati</taxon>
        <taxon>Mycoplasmatota</taxon>
        <taxon>Mollicutes</taxon>
        <taxon>Entomoplasmatales</taxon>
        <taxon>Spiroplasmataceae</taxon>
        <taxon>Spiroplasma</taxon>
    </lineage>
</organism>
<accession>A0A4V1AQA0</accession>
<sequence length="257" mass="29547">MKKQGYALVTGASKGIGYEIVKYLLAKNYKVIAVSRNTQTLDNLNKNFTNIILEKWNYDLSDLNQVKNMIENCKNFDIQLVINNEGYGVWGSFLKTSLEKELNMIDLNIKSLHYITKHFAKNFYKNNLGRIINVASVAAFQPGPMFSSYFASKAYVLNLGIAINTEFKKLKSKVRVVTICPGPIKTDFWLRSDYKNINKSHGMRVEKYVNKTLKKALKTNSKDFLLTGIVNKFNKLLVKIIPQKIILSHIYRMQKDK</sequence>
<dbReference type="RefSeq" id="WP_134297556.1">
    <property type="nucleotide sequence ID" value="NZ_CP038013.1"/>
</dbReference>
<keyword evidence="2" id="KW-0560">Oxidoreductase</keyword>
<evidence type="ECO:0000256" key="1">
    <source>
        <dbReference type="ARBA" id="ARBA00006484"/>
    </source>
</evidence>
<dbReference type="InterPro" id="IPR002347">
    <property type="entry name" value="SDR_fam"/>
</dbReference>
<dbReference type="OrthoDB" id="9808814at2"/>
<evidence type="ECO:0000313" key="4">
    <source>
        <dbReference type="Proteomes" id="UP000294309"/>
    </source>
</evidence>
<protein>
    <submittedName>
        <fullName evidence="3">Short-chain dehydrogenase</fullName>
    </submittedName>
</protein>
<dbReference type="PANTHER" id="PTHR42901:SF1">
    <property type="entry name" value="ALCOHOL DEHYDROGENASE"/>
    <property type="match status" value="1"/>
</dbReference>
<dbReference type="Proteomes" id="UP000294309">
    <property type="component" value="Chromosome"/>
</dbReference>
<dbReference type="GO" id="GO:0016491">
    <property type="term" value="F:oxidoreductase activity"/>
    <property type="evidence" value="ECO:0007669"/>
    <property type="project" value="UniProtKB-KW"/>
</dbReference>
<dbReference type="InterPro" id="IPR036291">
    <property type="entry name" value="NAD(P)-bd_dom_sf"/>
</dbReference>
<dbReference type="AlphaFoldDB" id="A0A4V1AQA0"/>
<proteinExistence type="inferred from homology"/>
<evidence type="ECO:0000313" key="3">
    <source>
        <dbReference type="EMBL" id="QBQ07769.1"/>
    </source>
</evidence>